<protein>
    <submittedName>
        <fullName evidence="1">Uncharacterized protein</fullName>
    </submittedName>
</protein>
<proteinExistence type="predicted"/>
<dbReference type="OrthoDB" id="997427at2"/>
<reference evidence="1 2" key="1">
    <citation type="submission" date="2019-03" db="EMBL/GenBank/DDBJ databases">
        <title>Diversity of the mouse oral microbiome.</title>
        <authorList>
            <person name="Joseph S."/>
            <person name="Aduse-Opoku J."/>
            <person name="Curtis M."/>
            <person name="Wade W."/>
            <person name="Hashim A."/>
        </authorList>
    </citation>
    <scope>NUCLEOTIDE SEQUENCE [LARGE SCALE GENOMIC DNA]</scope>
    <source>
        <strain evidence="1 2">P11</strain>
    </source>
</reference>
<name>A0A4Y9IJ73_9BACT</name>
<dbReference type="Proteomes" id="UP000298285">
    <property type="component" value="Unassembled WGS sequence"/>
</dbReference>
<organism evidence="1 2">
    <name type="scientific">Dysgonomonas mossii</name>
    <dbReference type="NCBI Taxonomy" id="163665"/>
    <lineage>
        <taxon>Bacteria</taxon>
        <taxon>Pseudomonadati</taxon>
        <taxon>Bacteroidota</taxon>
        <taxon>Bacteroidia</taxon>
        <taxon>Bacteroidales</taxon>
        <taxon>Dysgonomonadaceae</taxon>
        <taxon>Dysgonomonas</taxon>
    </lineage>
</organism>
<comment type="caution">
    <text evidence="1">The sequence shown here is derived from an EMBL/GenBank/DDBJ whole genome shotgun (WGS) entry which is preliminary data.</text>
</comment>
<sequence>MTMDQLAKPELFYLLEKSRLTVTNHEMQQAYEAFIKKVETLNQSETDYQTIFRKLSITRIEFKTLQTHILCEQGGKCT</sequence>
<accession>A0A4Y9IJ73</accession>
<evidence type="ECO:0000313" key="1">
    <source>
        <dbReference type="EMBL" id="TFU87221.1"/>
    </source>
</evidence>
<dbReference type="AlphaFoldDB" id="A0A4Y9IJ73"/>
<gene>
    <name evidence="1" type="ORF">E4T88_14070</name>
</gene>
<evidence type="ECO:0000313" key="2">
    <source>
        <dbReference type="Proteomes" id="UP000298285"/>
    </source>
</evidence>
<dbReference type="EMBL" id="SPPK01000005">
    <property type="protein sequence ID" value="TFU87221.1"/>
    <property type="molecule type" value="Genomic_DNA"/>
</dbReference>